<dbReference type="OrthoDB" id="283850at2759"/>
<feature type="compositionally biased region" description="Basic and acidic residues" evidence="1">
    <location>
        <begin position="56"/>
        <end position="87"/>
    </location>
</feature>
<evidence type="ECO:0000313" key="3">
    <source>
        <dbReference type="Proteomes" id="UP000009168"/>
    </source>
</evidence>
<dbReference type="SUPFAM" id="SSF48452">
    <property type="entry name" value="TPR-like"/>
    <property type="match status" value="1"/>
</dbReference>
<keyword evidence="3" id="KW-1185">Reference proteome</keyword>
<dbReference type="InterPro" id="IPR011990">
    <property type="entry name" value="TPR-like_helical_dom_sf"/>
</dbReference>
<dbReference type="AlphaFoldDB" id="Q23D85"/>
<dbReference type="EMBL" id="GG662712">
    <property type="protein sequence ID" value="EAR94619.2"/>
    <property type="molecule type" value="Genomic_DNA"/>
</dbReference>
<protein>
    <submittedName>
        <fullName evidence="2">Tetratricopeptide repeat protein</fullName>
    </submittedName>
</protein>
<accession>Q23D85</accession>
<evidence type="ECO:0000313" key="2">
    <source>
        <dbReference type="EMBL" id="EAR94619.2"/>
    </source>
</evidence>
<sequence length="507" mass="59980">MFLRGSINLLKNLSKSQINIRNNQQLLSQFIKFNFCVNDKQSHQHQHQHVHVHTKDCNHDHDHDHDHHHGHNHIHEHEHGKEHETSDFNKQQEINPQDQQIMQTTEEYTKALQFYSQGKYRISHEFFRRTIESIKKSGQQGSSDHICVLKKMVSNQIQLRRYQEAENTIEEIIEILQKKSTTDSLIYKEYNNLFLHCLKYNLNKAIILGKALLSEKEKKNIPAAYQKIFTFNLGTAYLLRGNFIDAKQRLRECIMQDPNPLLRGYALNNLAVACWWHKHPNLRDLIDFDEIEDSHSVHSKKEQPIYSFQQIDADFDNVIPLFKKAIWYIENVDQVKELQQRIQYKQLLESEKIIPSDLKKFDPNTSMILTKQECGIPLLNIQEFIFHTSPQKRFEATFWFKYALRFFETVDPNNIERCLITLGVFCTNYNDVEKAEGLFKQALEMIGENDNYNKILCLQMYGSLLQRIPNRETEGDQLMAQAHKIAEVLPFWFRKLNYVIIPKLDLS</sequence>
<dbReference type="InParanoid" id="Q23D85"/>
<dbReference type="HOGENOM" id="CLU_550440_0_0_1"/>
<dbReference type="KEGG" id="tet:TTHERM_00049060"/>
<dbReference type="RefSeq" id="XP_001014801.2">
    <property type="nucleotide sequence ID" value="XM_001014801.3"/>
</dbReference>
<dbReference type="eggNOG" id="ENOG502SMIU">
    <property type="taxonomic scope" value="Eukaryota"/>
</dbReference>
<reference evidence="3" key="1">
    <citation type="journal article" date="2006" name="PLoS Biol.">
        <title>Macronuclear genome sequence of the ciliate Tetrahymena thermophila, a model eukaryote.</title>
        <authorList>
            <person name="Eisen J.A."/>
            <person name="Coyne R.S."/>
            <person name="Wu M."/>
            <person name="Wu D."/>
            <person name="Thiagarajan M."/>
            <person name="Wortman J.R."/>
            <person name="Badger J.H."/>
            <person name="Ren Q."/>
            <person name="Amedeo P."/>
            <person name="Jones K.M."/>
            <person name="Tallon L.J."/>
            <person name="Delcher A.L."/>
            <person name="Salzberg S.L."/>
            <person name="Silva J.C."/>
            <person name="Haas B.J."/>
            <person name="Majoros W.H."/>
            <person name="Farzad M."/>
            <person name="Carlton J.M."/>
            <person name="Smith R.K. Jr."/>
            <person name="Garg J."/>
            <person name="Pearlman R.E."/>
            <person name="Karrer K.M."/>
            <person name="Sun L."/>
            <person name="Manning G."/>
            <person name="Elde N.C."/>
            <person name="Turkewitz A.P."/>
            <person name="Asai D.J."/>
            <person name="Wilkes D.E."/>
            <person name="Wang Y."/>
            <person name="Cai H."/>
            <person name="Collins K."/>
            <person name="Stewart B.A."/>
            <person name="Lee S.R."/>
            <person name="Wilamowska K."/>
            <person name="Weinberg Z."/>
            <person name="Ruzzo W.L."/>
            <person name="Wloga D."/>
            <person name="Gaertig J."/>
            <person name="Frankel J."/>
            <person name="Tsao C.-C."/>
            <person name="Gorovsky M.A."/>
            <person name="Keeling P.J."/>
            <person name="Waller R.F."/>
            <person name="Patron N.J."/>
            <person name="Cherry J.M."/>
            <person name="Stover N.A."/>
            <person name="Krieger C.J."/>
            <person name="del Toro C."/>
            <person name="Ryder H.F."/>
            <person name="Williamson S.C."/>
            <person name="Barbeau R.A."/>
            <person name="Hamilton E.P."/>
            <person name="Orias E."/>
        </authorList>
    </citation>
    <scope>NUCLEOTIDE SEQUENCE [LARGE SCALE GENOMIC DNA]</scope>
    <source>
        <strain evidence="3">SB210</strain>
    </source>
</reference>
<proteinExistence type="predicted"/>
<dbReference type="Gene3D" id="1.25.40.10">
    <property type="entry name" value="Tetratricopeptide repeat domain"/>
    <property type="match status" value="2"/>
</dbReference>
<dbReference type="GeneID" id="7830953"/>
<feature type="region of interest" description="Disordered" evidence="1">
    <location>
        <begin position="56"/>
        <end position="88"/>
    </location>
</feature>
<name>Q23D85_TETTS</name>
<organism evidence="2 3">
    <name type="scientific">Tetrahymena thermophila (strain SB210)</name>
    <dbReference type="NCBI Taxonomy" id="312017"/>
    <lineage>
        <taxon>Eukaryota</taxon>
        <taxon>Sar</taxon>
        <taxon>Alveolata</taxon>
        <taxon>Ciliophora</taxon>
        <taxon>Intramacronucleata</taxon>
        <taxon>Oligohymenophorea</taxon>
        <taxon>Hymenostomatida</taxon>
        <taxon>Tetrahymenina</taxon>
        <taxon>Tetrahymenidae</taxon>
        <taxon>Tetrahymena</taxon>
    </lineage>
</organism>
<evidence type="ECO:0000256" key="1">
    <source>
        <dbReference type="SAM" id="MobiDB-lite"/>
    </source>
</evidence>
<dbReference type="Proteomes" id="UP000009168">
    <property type="component" value="Unassembled WGS sequence"/>
</dbReference>
<gene>
    <name evidence="2" type="ORF">TTHERM_00049060</name>
</gene>